<dbReference type="RefSeq" id="XP_011396108.1">
    <property type="nucleotide sequence ID" value="XM_011397806.1"/>
</dbReference>
<dbReference type="CDD" id="cd06071">
    <property type="entry name" value="Beach"/>
    <property type="match status" value="1"/>
</dbReference>
<evidence type="ECO:0000256" key="4">
    <source>
        <dbReference type="SAM" id="MobiDB-lite"/>
    </source>
</evidence>
<evidence type="ECO:0000313" key="8">
    <source>
        <dbReference type="Proteomes" id="UP000028924"/>
    </source>
</evidence>
<feature type="region of interest" description="Disordered" evidence="4">
    <location>
        <begin position="509"/>
        <end position="538"/>
    </location>
</feature>
<evidence type="ECO:0000256" key="3">
    <source>
        <dbReference type="PROSITE-ProRule" id="PRU00221"/>
    </source>
</evidence>
<feature type="region of interest" description="Disordered" evidence="4">
    <location>
        <begin position="1"/>
        <end position="21"/>
    </location>
</feature>
<feature type="domain" description="BEACH" evidence="5">
    <location>
        <begin position="931"/>
        <end position="1223"/>
    </location>
</feature>
<dbReference type="Proteomes" id="UP000028924">
    <property type="component" value="Unassembled WGS sequence"/>
</dbReference>
<evidence type="ECO:0000256" key="1">
    <source>
        <dbReference type="ARBA" id="ARBA00022574"/>
    </source>
</evidence>
<dbReference type="InterPro" id="IPR015943">
    <property type="entry name" value="WD40/YVTN_repeat-like_dom_sf"/>
</dbReference>
<dbReference type="SMART" id="SM01026">
    <property type="entry name" value="Beach"/>
    <property type="match status" value="1"/>
</dbReference>
<dbReference type="eggNOG" id="KOG1787">
    <property type="taxonomic scope" value="Eukaryota"/>
</dbReference>
<evidence type="ECO:0000256" key="2">
    <source>
        <dbReference type="ARBA" id="ARBA00022737"/>
    </source>
</evidence>
<dbReference type="InterPro" id="IPR011993">
    <property type="entry name" value="PH-like_dom_sf"/>
</dbReference>
<feature type="domain" description="BEACH-type PH" evidence="6">
    <location>
        <begin position="799"/>
        <end position="921"/>
    </location>
</feature>
<dbReference type="InterPro" id="IPR050865">
    <property type="entry name" value="BEACH_Domain"/>
</dbReference>
<dbReference type="PANTHER" id="PTHR13743:SF112">
    <property type="entry name" value="BEACH DOMAIN-CONTAINING PROTEIN"/>
    <property type="match status" value="1"/>
</dbReference>
<name>A0A087SBY4_AUXPR</name>
<dbReference type="Gene3D" id="2.130.10.10">
    <property type="entry name" value="YVTN repeat-like/Quinoprotein amine dehydrogenase"/>
    <property type="match status" value="1"/>
</dbReference>
<dbReference type="GeneID" id="23614820"/>
<dbReference type="Pfam" id="PF20426">
    <property type="entry name" value="NBCH_WD40"/>
    <property type="match status" value="1"/>
</dbReference>
<keyword evidence="2" id="KW-0677">Repeat</keyword>
<protein>
    <submittedName>
        <fullName evidence="7">BEACH domain-containing protein lvsC</fullName>
    </submittedName>
</protein>
<dbReference type="PROSITE" id="PS50082">
    <property type="entry name" value="WD_REPEATS_2"/>
    <property type="match status" value="1"/>
</dbReference>
<dbReference type="InterPro" id="IPR019775">
    <property type="entry name" value="WD40_repeat_CS"/>
</dbReference>
<feature type="region of interest" description="Disordered" evidence="4">
    <location>
        <begin position="716"/>
        <end position="780"/>
    </location>
</feature>
<dbReference type="SUPFAM" id="SSF50729">
    <property type="entry name" value="PH domain-like"/>
    <property type="match status" value="1"/>
</dbReference>
<dbReference type="FunFam" id="1.10.1540.10:FF:000001">
    <property type="entry name" value="neurobeachin isoform X1"/>
    <property type="match status" value="1"/>
</dbReference>
<dbReference type="InterPro" id="IPR001680">
    <property type="entry name" value="WD40_rpt"/>
</dbReference>
<dbReference type="PROSITE" id="PS50197">
    <property type="entry name" value="BEACH"/>
    <property type="match status" value="1"/>
</dbReference>
<feature type="region of interest" description="Disordered" evidence="4">
    <location>
        <begin position="656"/>
        <end position="691"/>
    </location>
</feature>
<dbReference type="PROSITE" id="PS51783">
    <property type="entry name" value="PH_BEACH"/>
    <property type="match status" value="1"/>
</dbReference>
<sequence>MLRHRVAGGAGSGNSAPGWSTGEARAARRAYLRAAAALLESRHARPEAQHEASAADGLVTLVAMLTGSGAATELVLDVGHTLLSMLRGRSLARQALICGLEGLGCPAILLPLVGHPDEGVTLLGLRLITACSARPLADGVLTGLQALLLPRLFRDQTRDALLEMMCGGAAWDWVRRSQMGSVPLAINPGVAPLLVQLALRAAQAQRDATLRALCALAEAHAPNRDGLLARPGLTSLLLDAALIAGGGWGVGREAGEAIRSGEGRRDLNSARPGGDPLDDPAWSTLCALLCHAVRAVHGGVRDHLAPILAHAAMRGLGTVDPEEGRAAGVLVDALLRAVLGRLEQAQGPGEIPLPSRASPSEDDDSWTLVTSWLAEPYLTNACELCALLHAHLAHSLPLLCGAQSPTAGADSCDEWRSGAADAARWLADPGASPPGTLPAPAWRLLGDGAAAARELHLLLACCMKLDRAWAGESEAVDAELWSATAAALHIVVGAVTRALIVIDAFRSSQEDSKGNGSGEASQAATPSERRSAAVRSPTPEAVLDVGEVVAAARTAVGVLLQIPEALAAAEAGRTALLAGRTAALEADAAAAADGAADATEQALQLELEAEGAIWRPAQSVALWRLDTGWEDGGRRRRRLVRLVRRPIYCDEAGRGEEEVLEDRSGRSGVGNDGEEEGANCPITTLAPAEPTPTLGRLVAGTVMEVLAGEQGALAEVEEETGAGARGEEHGPDRSCNVDAQSSMSLRKTAVGGQGPSQPWGQDGTEDQQQAASPARPGSGMPALVRTALTALPAAWQSTLTGGCQLTDLSCELVWPGGALPGCLDLRSAAGSLRFWPSDTGDLCAGGEGTDTGTQELAEEAEETGAAGWRWRLEEVAAIHHTRHLLQPVALEVFFRGGSGRGPVLLSFPSHRAKRAACDALARACPQAQVLDDRRKKERAAELQGAWCRWEMSTFDYLMALNTLAGRTYNDLNQYPVFPWVLADYSSPTLDLSDPTVYRDLTKPIGALNPHRLASLRERSASLIHDPDVPPFLYGSHYSSAGSVLFYLLRLEPFTRHARALQGGRLDHADRLFHSLEATWQNCLNSTSDVKELTPEFYYLPDFLENGNAYHLGTRQDGVRLGDVQLPAWAGTSPHTFIHAMREALEGPHASASMHHWIDLVFGCKQRGPAAVAADNTFYYLTYEDMVDLDRIADPVQRAAVAAQIRHFGQTPSQLFPRRPHPSRRPPPAPSRWPLLHAPECLRVVAALPGARPSTAAPVTALALGPDGTLHAVHAASRLVAYRWLAHRTEAGPFTFGQTAAEPAGAGQGLLEPCGAGLTLLDPGPGPGITPTQAPPVAFLPGTRHVALGGADATLRCAWVESGAPSAAASYHQDALTCLAADEGVVVTGSRDATLLVWEMGARGVERAPRRPRATLHGHPSPVVAVAVSTPLDLVLSASAGGTLLLHGLRDARLLRSIPCPATPALLAVAPGPGVLLTHSHADLAIHGYGLSGQRLASVEVYERLADMQASPDGRLLLTVGSGGGLAIRDLATLRVHLKIALHAGPLTTLVLTPEQCVLVGTRSGGLILLAPDLRRTVSPRPLRFGDWP</sequence>
<keyword evidence="1 3" id="KW-0853">WD repeat</keyword>
<dbReference type="PROSITE" id="PS00678">
    <property type="entry name" value="WD_REPEATS_1"/>
    <property type="match status" value="1"/>
</dbReference>
<dbReference type="Gene3D" id="1.10.1540.10">
    <property type="entry name" value="BEACH domain"/>
    <property type="match status" value="1"/>
</dbReference>
<dbReference type="OrthoDB" id="26681at2759"/>
<feature type="compositionally biased region" description="Low complexity" evidence="4">
    <location>
        <begin position="681"/>
        <end position="691"/>
    </location>
</feature>
<reference evidence="7 8" key="1">
    <citation type="journal article" date="2014" name="BMC Genomics">
        <title>Oil accumulation mechanisms of the oleaginous microalga Chlorella protothecoides revealed through its genome, transcriptomes, and proteomes.</title>
        <authorList>
            <person name="Gao C."/>
            <person name="Wang Y."/>
            <person name="Shen Y."/>
            <person name="Yan D."/>
            <person name="He X."/>
            <person name="Dai J."/>
            <person name="Wu Q."/>
        </authorList>
    </citation>
    <scope>NUCLEOTIDE SEQUENCE [LARGE SCALE GENOMIC DNA]</scope>
    <source>
        <strain evidence="7 8">0710</strain>
    </source>
</reference>
<feature type="compositionally biased region" description="Basic and acidic residues" evidence="4">
    <location>
        <begin position="656"/>
        <end position="665"/>
    </location>
</feature>
<dbReference type="Gene3D" id="2.30.29.30">
    <property type="entry name" value="Pleckstrin-homology domain (PH domain)/Phosphotyrosine-binding domain (PTB)"/>
    <property type="match status" value="1"/>
</dbReference>
<dbReference type="Pfam" id="PF14844">
    <property type="entry name" value="PH_BEACH"/>
    <property type="match status" value="1"/>
</dbReference>
<evidence type="ECO:0000259" key="5">
    <source>
        <dbReference type="PROSITE" id="PS50197"/>
    </source>
</evidence>
<evidence type="ECO:0000259" key="6">
    <source>
        <dbReference type="PROSITE" id="PS51783"/>
    </source>
</evidence>
<accession>A0A087SBY4</accession>
<dbReference type="SUPFAM" id="SSF50978">
    <property type="entry name" value="WD40 repeat-like"/>
    <property type="match status" value="1"/>
</dbReference>
<feature type="repeat" description="WD" evidence="3">
    <location>
        <begin position="1368"/>
        <end position="1399"/>
    </location>
</feature>
<dbReference type="EMBL" id="KL662089">
    <property type="protein sequence ID" value="KFM23238.1"/>
    <property type="molecule type" value="Genomic_DNA"/>
</dbReference>
<dbReference type="InterPro" id="IPR036372">
    <property type="entry name" value="BEACH_dom_sf"/>
</dbReference>
<dbReference type="InterPro" id="IPR023362">
    <property type="entry name" value="PH-BEACH_dom"/>
</dbReference>
<dbReference type="InterPro" id="IPR036322">
    <property type="entry name" value="WD40_repeat_dom_sf"/>
</dbReference>
<dbReference type="PANTHER" id="PTHR13743">
    <property type="entry name" value="BEIGE/BEACH-RELATED"/>
    <property type="match status" value="1"/>
</dbReference>
<dbReference type="InterPro" id="IPR000409">
    <property type="entry name" value="BEACH_dom"/>
</dbReference>
<dbReference type="SMART" id="SM00320">
    <property type="entry name" value="WD40"/>
    <property type="match status" value="3"/>
</dbReference>
<dbReference type="InterPro" id="IPR046851">
    <property type="entry name" value="NBCH_WD40"/>
</dbReference>
<proteinExistence type="predicted"/>
<dbReference type="SUPFAM" id="SSF81837">
    <property type="entry name" value="BEACH domain"/>
    <property type="match status" value="1"/>
</dbReference>
<organism evidence="7 8">
    <name type="scientific">Auxenochlorella protothecoides</name>
    <name type="common">Green microalga</name>
    <name type="synonym">Chlorella protothecoides</name>
    <dbReference type="NCBI Taxonomy" id="3075"/>
    <lineage>
        <taxon>Eukaryota</taxon>
        <taxon>Viridiplantae</taxon>
        <taxon>Chlorophyta</taxon>
        <taxon>core chlorophytes</taxon>
        <taxon>Trebouxiophyceae</taxon>
        <taxon>Chlorellales</taxon>
        <taxon>Chlorellaceae</taxon>
        <taxon>Auxenochlorella</taxon>
    </lineage>
</organism>
<keyword evidence="8" id="KW-1185">Reference proteome</keyword>
<dbReference type="Pfam" id="PF02138">
    <property type="entry name" value="Beach"/>
    <property type="match status" value="1"/>
</dbReference>
<feature type="region of interest" description="Disordered" evidence="4">
    <location>
        <begin position="1210"/>
        <end position="1231"/>
    </location>
</feature>
<evidence type="ECO:0000313" key="7">
    <source>
        <dbReference type="EMBL" id="KFM23238.1"/>
    </source>
</evidence>
<gene>
    <name evidence="7" type="ORF">F751_3429</name>
</gene>
<dbReference type="KEGG" id="apro:F751_3429"/>